<protein>
    <submittedName>
        <fullName evidence="2">Conserved region in glutamate synthase family protein</fullName>
    </submittedName>
</protein>
<reference evidence="2 3" key="1">
    <citation type="submission" date="2017-02" db="EMBL/GenBank/DDBJ databases">
        <title>Complete genome sequences of Mycobacterium kansasii strains isolated from rhesus macaques.</title>
        <authorList>
            <person name="Panda A."/>
            <person name="Nagaraj S."/>
            <person name="Zhao X."/>
            <person name="Tettelin H."/>
            <person name="Detolla L.J."/>
        </authorList>
    </citation>
    <scope>NUCLEOTIDE SEQUENCE [LARGE SCALE GENOMIC DNA]</scope>
    <source>
        <strain evidence="2 3">11-3813</strain>
    </source>
</reference>
<dbReference type="AlphaFoldDB" id="A0A1V3X9Y5"/>
<evidence type="ECO:0000313" key="2">
    <source>
        <dbReference type="EMBL" id="OOK75920.1"/>
    </source>
</evidence>
<feature type="compositionally biased region" description="Low complexity" evidence="1">
    <location>
        <begin position="29"/>
        <end position="47"/>
    </location>
</feature>
<evidence type="ECO:0000256" key="1">
    <source>
        <dbReference type="SAM" id="MobiDB-lite"/>
    </source>
</evidence>
<dbReference type="Proteomes" id="UP000189229">
    <property type="component" value="Unassembled WGS sequence"/>
</dbReference>
<feature type="compositionally biased region" description="Basic and acidic residues" evidence="1">
    <location>
        <begin position="15"/>
        <end position="24"/>
    </location>
</feature>
<organism evidence="2 3">
    <name type="scientific">Mycobacterium kansasii</name>
    <dbReference type="NCBI Taxonomy" id="1768"/>
    <lineage>
        <taxon>Bacteria</taxon>
        <taxon>Bacillati</taxon>
        <taxon>Actinomycetota</taxon>
        <taxon>Actinomycetes</taxon>
        <taxon>Mycobacteriales</taxon>
        <taxon>Mycobacteriaceae</taxon>
        <taxon>Mycobacterium</taxon>
    </lineage>
</organism>
<dbReference type="EMBL" id="MVBM01000003">
    <property type="protein sequence ID" value="OOK75920.1"/>
    <property type="molecule type" value="Genomic_DNA"/>
</dbReference>
<proteinExistence type="predicted"/>
<evidence type="ECO:0000313" key="3">
    <source>
        <dbReference type="Proteomes" id="UP000189229"/>
    </source>
</evidence>
<sequence>MNRLGARSNSGEGGEDVRRFERDANGIGAAAPSSRSPRPASVSPRTI</sequence>
<comment type="caution">
    <text evidence="2">The sequence shown here is derived from an EMBL/GenBank/DDBJ whole genome shotgun (WGS) entry which is preliminary data.</text>
</comment>
<gene>
    <name evidence="2" type="ORF">BZL30_3890</name>
</gene>
<feature type="region of interest" description="Disordered" evidence="1">
    <location>
        <begin position="1"/>
        <end position="47"/>
    </location>
</feature>
<accession>A0A1V3X9Y5</accession>
<name>A0A1V3X9Y5_MYCKA</name>